<feature type="transmembrane region" description="Helical" evidence="1">
    <location>
        <begin position="498"/>
        <end position="515"/>
    </location>
</feature>
<evidence type="ECO:0000313" key="2">
    <source>
        <dbReference type="EMBL" id="HER43645.1"/>
    </source>
</evidence>
<keyword evidence="1" id="KW-1133">Transmembrane helix</keyword>
<sequence length="660" mass="72438">VLGAFLFMRLIGMPSDIMSLGGIAIAIGVMVDAGIVMTENIYRRLSESGREPSGKERLDTLISAAGEVGPPIFFAILIIIVAFVPVFSLTGQSGKLFRPLAFTKTFVMAVSAVLSITLLPVLSSLFLRGGFDRRGRNRLANLMKSLYRPAAVWAMRRRLLVVILAAASVLAGMLLFVAIPSEFMPPLDEGDLLFMPVLLPGASLSQVKEIMRIQDIVITSLPEVETAVGKLGRAETATDPAPVAMIETVIKLKPKKEWRSGMTREKLIEEIKEKTRMPGVSPIMTQPIRNRIDMLATGIQTPVGIKVFGSDLAEIERIAVQIEGVVRGIHGTRGSYAERLGNKPYLEIEVDRERAARYGVLVGNIQKVIATAVGGMNIMNTVEGRERYPIRVRYPREMRDDEREIGNILVPTPSGAQIPLSLVASIRREPGPAMIATENTLPYVRVFTSIDTEGVGLMEFVEELEGALEREIKPFLPRGVYYSIAGQYEYKREADRRLIILVPICLFIIFLLLYTKLRSFSSALVLITALPFSFAGAVLLQFILGINFSVAVWVGYIALFGVAVEDGIVILDYMQSRIAGEVDLRGSAIEAAAIRVRPILMTTATTVLALLPIMFATGTGSEVMRPIATPTVGGMITCTLSNLFIVPVLFVWIEERRRVN</sequence>
<dbReference type="EMBL" id="DSEC01000298">
    <property type="protein sequence ID" value="HER43645.1"/>
    <property type="molecule type" value="Genomic_DNA"/>
</dbReference>
<feature type="transmembrane region" description="Helical" evidence="1">
    <location>
        <begin position="17"/>
        <end position="37"/>
    </location>
</feature>
<comment type="caution">
    <text evidence="2">The sequence shown here is derived from an EMBL/GenBank/DDBJ whole genome shotgun (WGS) entry which is preliminary data.</text>
</comment>
<feature type="non-terminal residue" evidence="2">
    <location>
        <position position="660"/>
    </location>
</feature>
<feature type="transmembrane region" description="Helical" evidence="1">
    <location>
        <begin position="159"/>
        <end position="179"/>
    </location>
</feature>
<accession>A0A7V2AUR3</accession>
<keyword evidence="1" id="KW-0472">Membrane</keyword>
<feature type="transmembrane region" description="Helical" evidence="1">
    <location>
        <begin position="550"/>
        <end position="573"/>
    </location>
</feature>
<feature type="transmembrane region" description="Helical" evidence="1">
    <location>
        <begin position="522"/>
        <end position="544"/>
    </location>
</feature>
<feature type="transmembrane region" description="Helical" evidence="1">
    <location>
        <begin position="58"/>
        <end position="86"/>
    </location>
</feature>
<dbReference type="GO" id="GO:0042910">
    <property type="term" value="F:xenobiotic transmembrane transporter activity"/>
    <property type="evidence" value="ECO:0007669"/>
    <property type="project" value="TreeGrafter"/>
</dbReference>
<feature type="non-terminal residue" evidence="2">
    <location>
        <position position="1"/>
    </location>
</feature>
<feature type="transmembrane region" description="Helical" evidence="1">
    <location>
        <begin position="627"/>
        <end position="653"/>
    </location>
</feature>
<dbReference type="AlphaFoldDB" id="A0A7V2AUR3"/>
<dbReference type="InterPro" id="IPR027463">
    <property type="entry name" value="AcrB_DN_DC_subdom"/>
</dbReference>
<protein>
    <submittedName>
        <fullName evidence="2">Efflux RND transporter permease subunit</fullName>
    </submittedName>
</protein>
<reference evidence="2" key="1">
    <citation type="journal article" date="2020" name="mSystems">
        <title>Genome- and Community-Level Interaction Insights into Carbon Utilization and Element Cycling Functions of Hydrothermarchaeota in Hydrothermal Sediment.</title>
        <authorList>
            <person name="Zhou Z."/>
            <person name="Liu Y."/>
            <person name="Xu W."/>
            <person name="Pan J."/>
            <person name="Luo Z.H."/>
            <person name="Li M."/>
        </authorList>
    </citation>
    <scope>NUCLEOTIDE SEQUENCE [LARGE SCALE GENOMIC DNA]</scope>
    <source>
        <strain evidence="2">SpSt-1233</strain>
    </source>
</reference>
<dbReference type="PANTHER" id="PTHR32063">
    <property type="match status" value="1"/>
</dbReference>
<keyword evidence="1" id="KW-0812">Transmembrane</keyword>
<evidence type="ECO:0000256" key="1">
    <source>
        <dbReference type="SAM" id="Phobius"/>
    </source>
</evidence>
<dbReference type="SUPFAM" id="SSF82866">
    <property type="entry name" value="Multidrug efflux transporter AcrB transmembrane domain"/>
    <property type="match status" value="2"/>
</dbReference>
<dbReference type="Gene3D" id="1.20.1640.10">
    <property type="entry name" value="Multidrug efflux transporter AcrB transmembrane domain"/>
    <property type="match status" value="2"/>
</dbReference>
<dbReference type="InterPro" id="IPR001036">
    <property type="entry name" value="Acrflvin-R"/>
</dbReference>
<feature type="transmembrane region" description="Helical" evidence="1">
    <location>
        <begin position="106"/>
        <end position="127"/>
    </location>
</feature>
<dbReference type="Gene3D" id="3.30.2090.10">
    <property type="entry name" value="Multidrug efflux transporter AcrB TolC docking domain, DN and DC subdomains"/>
    <property type="match status" value="1"/>
</dbReference>
<dbReference type="Proteomes" id="UP000886069">
    <property type="component" value="Unassembled WGS sequence"/>
</dbReference>
<gene>
    <name evidence="2" type="ORF">ENO08_04210</name>
</gene>
<dbReference type="SUPFAM" id="SSF82714">
    <property type="entry name" value="Multidrug efflux transporter AcrB TolC docking domain, DN and DC subdomains"/>
    <property type="match status" value="1"/>
</dbReference>
<dbReference type="PRINTS" id="PR00702">
    <property type="entry name" value="ACRIFLAVINRP"/>
</dbReference>
<organism evidence="2">
    <name type="scientific">Eiseniibacteriota bacterium</name>
    <dbReference type="NCBI Taxonomy" id="2212470"/>
    <lineage>
        <taxon>Bacteria</taxon>
        <taxon>Candidatus Eiseniibacteriota</taxon>
    </lineage>
</organism>
<dbReference type="Gene3D" id="3.30.70.1440">
    <property type="entry name" value="Multidrug efflux transporter AcrB pore domain"/>
    <property type="match status" value="1"/>
</dbReference>
<dbReference type="Pfam" id="PF00873">
    <property type="entry name" value="ACR_tran"/>
    <property type="match status" value="1"/>
</dbReference>
<feature type="transmembrane region" description="Helical" evidence="1">
    <location>
        <begin position="594"/>
        <end position="615"/>
    </location>
</feature>
<name>A0A7V2AUR3_UNCEI</name>
<dbReference type="Gene3D" id="3.30.70.1430">
    <property type="entry name" value="Multidrug efflux transporter AcrB pore domain"/>
    <property type="match status" value="1"/>
</dbReference>
<dbReference type="GO" id="GO:0005886">
    <property type="term" value="C:plasma membrane"/>
    <property type="evidence" value="ECO:0007669"/>
    <property type="project" value="TreeGrafter"/>
</dbReference>
<dbReference type="PANTHER" id="PTHR32063:SF19">
    <property type="entry name" value="CATION EFFLUX SYSTEM PROTEIN CUSA"/>
    <property type="match status" value="1"/>
</dbReference>
<proteinExistence type="predicted"/>